<evidence type="ECO:0008006" key="8">
    <source>
        <dbReference type="Google" id="ProtNLM"/>
    </source>
</evidence>
<name>A0A8D6SX11_9EURY</name>
<dbReference type="KEGG" id="mesg:MLAUSG7_1240"/>
<proteinExistence type="predicted"/>
<dbReference type="RefSeq" id="WP_214399579.1">
    <property type="nucleotide sequence ID" value="NZ_LR792632.1"/>
</dbReference>
<dbReference type="GO" id="GO:0008171">
    <property type="term" value="F:O-methyltransferase activity"/>
    <property type="evidence" value="ECO:0007669"/>
    <property type="project" value="InterPro"/>
</dbReference>
<dbReference type="GO" id="GO:0032259">
    <property type="term" value="P:methylation"/>
    <property type="evidence" value="ECO:0007669"/>
    <property type="project" value="UniProtKB-KW"/>
</dbReference>
<evidence type="ECO:0000259" key="4">
    <source>
        <dbReference type="Pfam" id="PF00891"/>
    </source>
</evidence>
<accession>A0A8D6SX11</accession>
<dbReference type="Pfam" id="PF08100">
    <property type="entry name" value="Dimerisation"/>
    <property type="match status" value="1"/>
</dbReference>
<dbReference type="AlphaFoldDB" id="A0A8D6SX11"/>
<dbReference type="PANTHER" id="PTHR11746">
    <property type="entry name" value="O-METHYLTRANSFERASE"/>
    <property type="match status" value="1"/>
</dbReference>
<dbReference type="EMBL" id="LR792632">
    <property type="protein sequence ID" value="CAB3289469.1"/>
    <property type="molecule type" value="Genomic_DNA"/>
</dbReference>
<keyword evidence="7" id="KW-1185">Reference proteome</keyword>
<dbReference type="InterPro" id="IPR016461">
    <property type="entry name" value="COMT-like"/>
</dbReference>
<dbReference type="GeneID" id="65884033"/>
<evidence type="ECO:0000259" key="5">
    <source>
        <dbReference type="Pfam" id="PF08100"/>
    </source>
</evidence>
<dbReference type="InterPro" id="IPR001077">
    <property type="entry name" value="COMT_C"/>
</dbReference>
<evidence type="ECO:0000256" key="1">
    <source>
        <dbReference type="ARBA" id="ARBA00022603"/>
    </source>
</evidence>
<protein>
    <recommendedName>
        <fullName evidence="8">Methyltransferase type 12</fullName>
    </recommendedName>
</protein>
<dbReference type="Pfam" id="PF00891">
    <property type="entry name" value="Methyltransf_2"/>
    <property type="match status" value="1"/>
</dbReference>
<evidence type="ECO:0000313" key="7">
    <source>
        <dbReference type="Proteomes" id="UP000679213"/>
    </source>
</evidence>
<keyword evidence="1" id="KW-0489">Methyltransferase</keyword>
<sequence>MSLLKCPNESPEKILKLFDEIYSKTRIFYLLKTALDLNLFDYLEDFKSVEELAEILKCDLILIEYMLKILNNLGLIENKVIDGKVCYKNTDITNIYLKKESNYSLVNPISYYFENIKNWENLIDILKNKYNFSKTDSNNFFPEVVIRMADECKCWELPKVLNYISKYEEFKNAKKLLDLGGGHGLYAIGFSMLNKNLKCYVFDLPKVVEVTKKFIEKYNAKNVFTIAGDFYKDDIGKDYDIIFTSYNPGGKNPHIAKKVYNALNIGGLFINKQFFPEEEESIEDYLNNMEWNFFKPAGLEKDRIRFTFKGDLNFDDYLEYLKNLGFKILEVINIQELLGFECFGKSKMIIAKKVK</sequence>
<evidence type="ECO:0000256" key="2">
    <source>
        <dbReference type="ARBA" id="ARBA00022679"/>
    </source>
</evidence>
<evidence type="ECO:0000313" key="6">
    <source>
        <dbReference type="EMBL" id="CAB3289469.1"/>
    </source>
</evidence>
<organism evidence="6 7">
    <name type="scientific">Methanocaldococcus lauensis</name>
    <dbReference type="NCBI Taxonomy" id="2546128"/>
    <lineage>
        <taxon>Archaea</taxon>
        <taxon>Methanobacteriati</taxon>
        <taxon>Methanobacteriota</taxon>
        <taxon>Methanomada group</taxon>
        <taxon>Methanococci</taxon>
        <taxon>Methanococcales</taxon>
        <taxon>Methanocaldococcaceae</taxon>
        <taxon>Methanocaldococcus</taxon>
    </lineage>
</organism>
<keyword evidence="2" id="KW-0808">Transferase</keyword>
<dbReference type="InterPro" id="IPR036390">
    <property type="entry name" value="WH_DNA-bd_sf"/>
</dbReference>
<dbReference type="SUPFAM" id="SSF53335">
    <property type="entry name" value="S-adenosyl-L-methionine-dependent methyltransferases"/>
    <property type="match status" value="1"/>
</dbReference>
<feature type="domain" description="O-methyltransferase dimerisation" evidence="5">
    <location>
        <begin position="30"/>
        <end position="98"/>
    </location>
</feature>
<keyword evidence="3" id="KW-0949">S-adenosyl-L-methionine</keyword>
<dbReference type="InterPro" id="IPR012967">
    <property type="entry name" value="COMT_dimerisation"/>
</dbReference>
<dbReference type="Proteomes" id="UP000679213">
    <property type="component" value="Chromosome I"/>
</dbReference>
<gene>
    <name evidence="6" type="ORF">MLAUSG7_1240</name>
</gene>
<dbReference type="InterPro" id="IPR029063">
    <property type="entry name" value="SAM-dependent_MTases_sf"/>
</dbReference>
<evidence type="ECO:0000256" key="3">
    <source>
        <dbReference type="ARBA" id="ARBA00022691"/>
    </source>
</evidence>
<reference evidence="6 7" key="1">
    <citation type="submission" date="2020-04" db="EMBL/GenBank/DDBJ databases">
        <authorList>
            <consortium name="Genoscope - CEA"/>
            <person name="William W."/>
        </authorList>
    </citation>
    <scope>NUCLEOTIDE SEQUENCE [LARGE SCALE GENOMIC DNA]</scope>
    <source>
        <strain evidence="6 7">SG7</strain>
    </source>
</reference>
<dbReference type="SUPFAM" id="SSF46785">
    <property type="entry name" value="Winged helix' DNA-binding domain"/>
    <property type="match status" value="1"/>
</dbReference>
<dbReference type="GO" id="GO:0046983">
    <property type="term" value="F:protein dimerization activity"/>
    <property type="evidence" value="ECO:0007669"/>
    <property type="project" value="InterPro"/>
</dbReference>
<dbReference type="PROSITE" id="PS51683">
    <property type="entry name" value="SAM_OMT_II"/>
    <property type="match status" value="1"/>
</dbReference>
<dbReference type="Gene3D" id="1.10.10.10">
    <property type="entry name" value="Winged helix-like DNA-binding domain superfamily/Winged helix DNA-binding domain"/>
    <property type="match status" value="1"/>
</dbReference>
<dbReference type="Gene3D" id="3.40.50.150">
    <property type="entry name" value="Vaccinia Virus protein VP39"/>
    <property type="match status" value="1"/>
</dbReference>
<feature type="domain" description="O-methyltransferase C-terminal" evidence="4">
    <location>
        <begin position="164"/>
        <end position="267"/>
    </location>
</feature>
<dbReference type="InterPro" id="IPR036388">
    <property type="entry name" value="WH-like_DNA-bd_sf"/>
</dbReference>